<evidence type="ECO:0000313" key="2">
    <source>
        <dbReference type="Proteomes" id="UP001153636"/>
    </source>
</evidence>
<organism evidence="1 2">
    <name type="scientific">Psylliodes chrysocephalus</name>
    <dbReference type="NCBI Taxonomy" id="3402493"/>
    <lineage>
        <taxon>Eukaryota</taxon>
        <taxon>Metazoa</taxon>
        <taxon>Ecdysozoa</taxon>
        <taxon>Arthropoda</taxon>
        <taxon>Hexapoda</taxon>
        <taxon>Insecta</taxon>
        <taxon>Pterygota</taxon>
        <taxon>Neoptera</taxon>
        <taxon>Endopterygota</taxon>
        <taxon>Coleoptera</taxon>
        <taxon>Polyphaga</taxon>
        <taxon>Cucujiformia</taxon>
        <taxon>Chrysomeloidea</taxon>
        <taxon>Chrysomelidae</taxon>
        <taxon>Galerucinae</taxon>
        <taxon>Alticini</taxon>
        <taxon>Psylliodes</taxon>
    </lineage>
</organism>
<sequence>MCQLHIFQYLDEETSKPRVYSGAIGKMLEFCEKLPVVNFVPNVSPLPESDAAAIRNLSTDQKYLYEMCHLISRGNCSLNLVVRNLAPPLLSTATDVDIREFINDTGICPVDFLSFSCHTQAIERRVKVVTEASNSVISYDSRDGFICAMIHSRTILPQFNTMAEYNA</sequence>
<gene>
    <name evidence="1" type="ORF">PSYICH_LOCUS2791</name>
</gene>
<dbReference type="PANTHER" id="PTHR46409:SF1">
    <property type="entry name" value="HTH PSQ-TYPE DOMAIN-CONTAINING PROTEIN"/>
    <property type="match status" value="1"/>
</dbReference>
<keyword evidence="2" id="KW-1185">Reference proteome</keyword>
<dbReference type="EMBL" id="OV651823">
    <property type="protein sequence ID" value="CAH1101614.1"/>
    <property type="molecule type" value="Genomic_DNA"/>
</dbReference>
<evidence type="ECO:0000313" key="1">
    <source>
        <dbReference type="EMBL" id="CAH1101614.1"/>
    </source>
</evidence>
<dbReference type="PANTHER" id="PTHR46409">
    <property type="entry name" value="HTH PSQ-TYPE DOMAIN-CONTAINING PROTEIN"/>
    <property type="match status" value="1"/>
</dbReference>
<dbReference type="OrthoDB" id="6766867at2759"/>
<reference evidence="1" key="1">
    <citation type="submission" date="2022-01" db="EMBL/GenBank/DDBJ databases">
        <authorList>
            <person name="King R."/>
        </authorList>
    </citation>
    <scope>NUCLEOTIDE SEQUENCE</scope>
</reference>
<proteinExistence type="predicted"/>
<dbReference type="AlphaFoldDB" id="A0A9P0G4E9"/>
<protein>
    <submittedName>
        <fullName evidence="1">Uncharacterized protein</fullName>
    </submittedName>
</protein>
<dbReference type="Proteomes" id="UP001153636">
    <property type="component" value="Chromosome 11"/>
</dbReference>
<name>A0A9P0G4E9_9CUCU</name>
<accession>A0A9P0G4E9</accession>